<gene>
    <name evidence="3" type="ORF">ESW18_17335</name>
    <name evidence="2" type="ORF">LV84_03467</name>
</gene>
<evidence type="ECO:0000313" key="4">
    <source>
        <dbReference type="Proteomes" id="UP000249115"/>
    </source>
</evidence>
<sequence length="94" mass="10904">MAKFEKGNPGKPKGAKNKSTQLMRDRIQSLFDDNFDKIQEDLEALEAKDRLKFLTDLMPYLMPKLQSTTYSQKIDLDSMEEAELDILINHIINE</sequence>
<organism evidence="2 4">
    <name type="scientific">Algoriphagus ratkowskyi</name>
    <dbReference type="NCBI Taxonomy" id="57028"/>
    <lineage>
        <taxon>Bacteria</taxon>
        <taxon>Pseudomonadati</taxon>
        <taxon>Bacteroidota</taxon>
        <taxon>Cytophagia</taxon>
        <taxon>Cytophagales</taxon>
        <taxon>Cyclobacteriaceae</taxon>
        <taxon>Algoriphagus</taxon>
    </lineage>
</organism>
<comment type="caution">
    <text evidence="2">The sequence shown here is derived from an EMBL/GenBank/DDBJ whole genome shotgun (WGS) entry which is preliminary data.</text>
</comment>
<evidence type="ECO:0000313" key="5">
    <source>
        <dbReference type="Proteomes" id="UP000321927"/>
    </source>
</evidence>
<feature type="region of interest" description="Disordered" evidence="1">
    <location>
        <begin position="1"/>
        <end position="21"/>
    </location>
</feature>
<dbReference type="AlphaFoldDB" id="A0A2W7QX02"/>
<evidence type="ECO:0000256" key="1">
    <source>
        <dbReference type="SAM" id="MobiDB-lite"/>
    </source>
</evidence>
<reference evidence="2 4" key="1">
    <citation type="submission" date="2018-06" db="EMBL/GenBank/DDBJ databases">
        <title>Genomic Encyclopedia of Archaeal and Bacterial Type Strains, Phase II (KMG-II): from individual species to whole genera.</title>
        <authorList>
            <person name="Goeker M."/>
        </authorList>
    </citation>
    <scope>NUCLEOTIDE SEQUENCE [LARGE SCALE GENOMIC DNA]</scope>
    <source>
        <strain evidence="2 4">DSM 22686</strain>
    </source>
</reference>
<dbReference type="EMBL" id="VORV01000014">
    <property type="protein sequence ID" value="TXD76194.1"/>
    <property type="molecule type" value="Genomic_DNA"/>
</dbReference>
<accession>A0A2W7QX02</accession>
<dbReference type="Proteomes" id="UP000249115">
    <property type="component" value="Unassembled WGS sequence"/>
</dbReference>
<evidence type="ECO:0000313" key="2">
    <source>
        <dbReference type="EMBL" id="PZX52461.1"/>
    </source>
</evidence>
<name>A0A2W7QX02_9BACT</name>
<dbReference type="Proteomes" id="UP000321927">
    <property type="component" value="Unassembled WGS sequence"/>
</dbReference>
<evidence type="ECO:0000313" key="3">
    <source>
        <dbReference type="EMBL" id="TXD76194.1"/>
    </source>
</evidence>
<reference evidence="3 5" key="2">
    <citation type="submission" date="2019-08" db="EMBL/GenBank/DDBJ databases">
        <title>Genome of Algoriphagus ratkowskyi IC026.</title>
        <authorList>
            <person name="Bowman J.P."/>
        </authorList>
    </citation>
    <scope>NUCLEOTIDE SEQUENCE [LARGE SCALE GENOMIC DNA]</scope>
    <source>
        <strain evidence="3 5">IC026</strain>
    </source>
</reference>
<proteinExistence type="predicted"/>
<keyword evidence="5" id="KW-1185">Reference proteome</keyword>
<dbReference type="OrthoDB" id="839511at2"/>
<protein>
    <submittedName>
        <fullName evidence="2">Uncharacterized protein</fullName>
    </submittedName>
</protein>
<dbReference type="EMBL" id="QKZU01000015">
    <property type="protein sequence ID" value="PZX52461.1"/>
    <property type="molecule type" value="Genomic_DNA"/>
</dbReference>
<dbReference type="RefSeq" id="WP_086502728.1">
    <property type="nucleotide sequence ID" value="NZ_MSSV01000019.1"/>
</dbReference>